<evidence type="ECO:0000256" key="1">
    <source>
        <dbReference type="SAM" id="MobiDB-lite"/>
    </source>
</evidence>
<evidence type="ECO:0000259" key="4">
    <source>
        <dbReference type="Pfam" id="PF16010"/>
    </source>
</evidence>
<keyword evidence="2" id="KW-0472">Membrane</keyword>
<keyword evidence="6" id="KW-1185">Reference proteome</keyword>
<evidence type="ECO:0000313" key="5">
    <source>
        <dbReference type="EMBL" id="KAK2596736.1"/>
    </source>
</evidence>
<dbReference type="CDD" id="cd08760">
    <property type="entry name" value="Cyt_b561_FRRS1_like"/>
    <property type="match status" value="1"/>
</dbReference>
<gene>
    <name evidence="5" type="ORF">QQS21_006191</name>
</gene>
<comment type="caution">
    <text evidence="5">The sequence shown here is derived from an EMBL/GenBank/DDBJ whole genome shotgun (WGS) entry which is preliminary data.</text>
</comment>
<protein>
    <recommendedName>
        <fullName evidence="4">Cellobiose dehydrogenase-like cytochrome domain-containing protein</fullName>
    </recommendedName>
</protein>
<dbReference type="AlphaFoldDB" id="A0AAJ0CN21"/>
<feature type="signal peptide" evidence="3">
    <location>
        <begin position="1"/>
        <end position="25"/>
    </location>
</feature>
<sequence length="375" mass="39932">MRLRPSTTAAIAATAVILNRATTLAAPASYCAVADEICFQWGVPEAVASSGSGNVYFQLRAPTSYSWVGLGIGSRMEGADMFIMYENGKGNVTLSTRQGLNHIMPTYKEKTGVELLAGSGVIDGHMVANIRCGDCSELSVKGSNGWLSAWKAGSSLASTDTSARISYHDSHDLFSVDFAKAAVSSDTNPFVGGGNKGNNTGSGSNGSGSGAVVQDKNPNEDLLHAHGIIMSVVFLIGYPVGSMVMPMLGKWLLHASWQMVVFLLMWAGFGAGYVLSRRLNLPVLGWLHHQHFLKHKKRGPISYAHIWYGRLLIVLGMINGGLGLQLAGLDGPFVITYCTILGIFAALYLGSMVIGVLRKRRAATPGSQSSMEQTK</sequence>
<dbReference type="Proteomes" id="UP001251528">
    <property type="component" value="Unassembled WGS sequence"/>
</dbReference>
<dbReference type="SUPFAM" id="SSF49344">
    <property type="entry name" value="CBD9-like"/>
    <property type="match status" value="1"/>
</dbReference>
<feature type="transmembrane region" description="Helical" evidence="2">
    <location>
        <begin position="252"/>
        <end position="275"/>
    </location>
</feature>
<feature type="chain" id="PRO_5042508779" description="Cellobiose dehydrogenase-like cytochrome domain-containing protein" evidence="3">
    <location>
        <begin position="26"/>
        <end position="375"/>
    </location>
</feature>
<keyword evidence="2" id="KW-1133">Transmembrane helix</keyword>
<feature type="transmembrane region" description="Helical" evidence="2">
    <location>
        <begin position="222"/>
        <end position="240"/>
    </location>
</feature>
<feature type="domain" description="Cellobiose dehydrogenase-like cytochrome" evidence="4">
    <location>
        <begin position="33"/>
        <end position="183"/>
    </location>
</feature>
<dbReference type="Gene3D" id="2.60.40.1210">
    <property type="entry name" value="Cellobiose dehydrogenase, cytochrome domain"/>
    <property type="match status" value="1"/>
</dbReference>
<keyword evidence="3" id="KW-0732">Signal</keyword>
<feature type="region of interest" description="Disordered" evidence="1">
    <location>
        <begin position="189"/>
        <end position="213"/>
    </location>
</feature>
<dbReference type="PANTHER" id="PTHR47797">
    <property type="entry name" value="DEHYDROGENASE, PUTATIVE (AFU_ORTHOLOGUE AFUA_8G05805)-RELATED"/>
    <property type="match status" value="1"/>
</dbReference>
<dbReference type="InterPro" id="IPR015920">
    <property type="entry name" value="Cellobiose_DH-like_cyt"/>
</dbReference>
<dbReference type="PANTHER" id="PTHR47797:SF4">
    <property type="entry name" value="DOMON DOMAIN-CONTAINING PROTEIN"/>
    <property type="match status" value="1"/>
</dbReference>
<name>A0AAJ0CN21_9HYPO</name>
<organism evidence="5 6">
    <name type="scientific">Conoideocrella luteorostrata</name>
    <dbReference type="NCBI Taxonomy" id="1105319"/>
    <lineage>
        <taxon>Eukaryota</taxon>
        <taxon>Fungi</taxon>
        <taxon>Dikarya</taxon>
        <taxon>Ascomycota</taxon>
        <taxon>Pezizomycotina</taxon>
        <taxon>Sordariomycetes</taxon>
        <taxon>Hypocreomycetidae</taxon>
        <taxon>Hypocreales</taxon>
        <taxon>Clavicipitaceae</taxon>
        <taxon>Conoideocrella</taxon>
    </lineage>
</organism>
<accession>A0AAJ0CN21</accession>
<dbReference type="CDD" id="cd09630">
    <property type="entry name" value="CDH_like_cytochrome"/>
    <property type="match status" value="1"/>
</dbReference>
<proteinExistence type="predicted"/>
<dbReference type="EMBL" id="JASWJB010000111">
    <property type="protein sequence ID" value="KAK2596736.1"/>
    <property type="molecule type" value="Genomic_DNA"/>
</dbReference>
<keyword evidence="2" id="KW-0812">Transmembrane</keyword>
<feature type="transmembrane region" description="Helical" evidence="2">
    <location>
        <begin position="334"/>
        <end position="357"/>
    </location>
</feature>
<reference evidence="5" key="1">
    <citation type="submission" date="2023-06" db="EMBL/GenBank/DDBJ databases">
        <title>Conoideocrella luteorostrata (Hypocreales: Clavicipitaceae), a potential biocontrol fungus for elongate hemlock scale in United States Christmas tree production areas.</title>
        <authorList>
            <person name="Barrett H."/>
            <person name="Lovett B."/>
            <person name="Macias A.M."/>
            <person name="Stajich J.E."/>
            <person name="Kasson M.T."/>
        </authorList>
    </citation>
    <scope>NUCLEOTIDE SEQUENCE</scope>
    <source>
        <strain evidence="5">ARSEF 14590</strain>
    </source>
</reference>
<evidence type="ECO:0000256" key="2">
    <source>
        <dbReference type="SAM" id="Phobius"/>
    </source>
</evidence>
<dbReference type="Pfam" id="PF16010">
    <property type="entry name" value="CDH-cyt"/>
    <property type="match status" value="1"/>
</dbReference>
<evidence type="ECO:0000256" key="3">
    <source>
        <dbReference type="SAM" id="SignalP"/>
    </source>
</evidence>
<evidence type="ECO:0000313" key="6">
    <source>
        <dbReference type="Proteomes" id="UP001251528"/>
    </source>
</evidence>